<evidence type="ECO:0000256" key="6">
    <source>
        <dbReference type="ARBA" id="ARBA00023014"/>
    </source>
</evidence>
<dbReference type="GO" id="GO:0005886">
    <property type="term" value="C:plasma membrane"/>
    <property type="evidence" value="ECO:0007669"/>
    <property type="project" value="TreeGrafter"/>
</dbReference>
<dbReference type="PROSITE" id="PS51379">
    <property type="entry name" value="4FE4S_FER_2"/>
    <property type="match status" value="1"/>
</dbReference>
<protein>
    <submittedName>
        <fullName evidence="9">Quinol dehydrogenase membrane component</fullName>
    </submittedName>
</protein>
<dbReference type="PANTHER" id="PTHR30176:SF3">
    <property type="entry name" value="FERREDOXIN-TYPE PROTEIN NAPH"/>
    <property type="match status" value="1"/>
</dbReference>
<dbReference type="EMBL" id="LNGC01000095">
    <property type="protein sequence ID" value="KYC49475.1"/>
    <property type="molecule type" value="Genomic_DNA"/>
</dbReference>
<feature type="transmembrane region" description="Helical" evidence="7">
    <location>
        <begin position="193"/>
        <end position="210"/>
    </location>
</feature>
<dbReference type="GO" id="GO:0046872">
    <property type="term" value="F:metal ion binding"/>
    <property type="evidence" value="ECO:0007669"/>
    <property type="project" value="UniProtKB-KW"/>
</dbReference>
<dbReference type="InterPro" id="IPR017896">
    <property type="entry name" value="4Fe4S_Fe-S-bd"/>
</dbReference>
<evidence type="ECO:0000313" key="10">
    <source>
        <dbReference type="Proteomes" id="UP000075398"/>
    </source>
</evidence>
<keyword evidence="3" id="KW-0479">Metal-binding</keyword>
<keyword evidence="5" id="KW-0408">Iron</keyword>
<evidence type="ECO:0000256" key="3">
    <source>
        <dbReference type="ARBA" id="ARBA00022723"/>
    </source>
</evidence>
<keyword evidence="1" id="KW-0813">Transport</keyword>
<evidence type="ECO:0000256" key="1">
    <source>
        <dbReference type="ARBA" id="ARBA00022448"/>
    </source>
</evidence>
<name>A0A150IX63_9EURY</name>
<keyword evidence="7" id="KW-0812">Transmembrane</keyword>
<dbReference type="Proteomes" id="UP000075398">
    <property type="component" value="Unassembled WGS sequence"/>
</dbReference>
<feature type="transmembrane region" description="Helical" evidence="7">
    <location>
        <begin position="217"/>
        <end position="241"/>
    </location>
</feature>
<reference evidence="9 10" key="1">
    <citation type="journal article" date="2016" name="ISME J.">
        <title>Chasing the elusive Euryarchaeota class WSA2: genomes reveal a uniquely fastidious methyl-reducing methanogen.</title>
        <authorList>
            <person name="Nobu M.K."/>
            <person name="Narihiro T."/>
            <person name="Kuroda K."/>
            <person name="Mei R."/>
            <person name="Liu W.T."/>
        </authorList>
    </citation>
    <scope>NUCLEOTIDE SEQUENCE [LARGE SCALE GENOMIC DNA]</scope>
    <source>
        <strain evidence="9">U1lsi0528_Bin055</strain>
    </source>
</reference>
<organism evidence="9 10">
    <name type="scientific">Candidatus Methanofastidiosum methylothiophilum</name>
    <dbReference type="NCBI Taxonomy" id="1705564"/>
    <lineage>
        <taxon>Archaea</taxon>
        <taxon>Methanobacteriati</taxon>
        <taxon>Methanobacteriota</taxon>
        <taxon>Stenosarchaea group</taxon>
        <taxon>Candidatus Methanofastidiosia</taxon>
        <taxon>Candidatus Methanofastidiosales</taxon>
        <taxon>Candidatus Methanofastidiosaceae</taxon>
        <taxon>Candidatus Methanofastidiosum</taxon>
    </lineage>
</organism>
<dbReference type="AlphaFoldDB" id="A0A150IX63"/>
<dbReference type="GO" id="GO:0051539">
    <property type="term" value="F:4 iron, 4 sulfur cluster binding"/>
    <property type="evidence" value="ECO:0007669"/>
    <property type="project" value="UniProtKB-KW"/>
</dbReference>
<comment type="caution">
    <text evidence="9">The sequence shown here is derived from an EMBL/GenBank/DDBJ whole genome shotgun (WGS) entry which is preliminary data.</text>
</comment>
<feature type="domain" description="4Fe-4S ferredoxin-type" evidence="8">
    <location>
        <begin position="414"/>
        <end position="439"/>
    </location>
</feature>
<evidence type="ECO:0000256" key="4">
    <source>
        <dbReference type="ARBA" id="ARBA00022982"/>
    </source>
</evidence>
<keyword evidence="6" id="KW-0411">Iron-sulfur</keyword>
<proteinExistence type="predicted"/>
<keyword evidence="7" id="KW-1133">Transmembrane helix</keyword>
<keyword evidence="7" id="KW-0472">Membrane</keyword>
<keyword evidence="2" id="KW-0004">4Fe-4S</keyword>
<evidence type="ECO:0000256" key="2">
    <source>
        <dbReference type="ARBA" id="ARBA00022485"/>
    </source>
</evidence>
<feature type="transmembrane region" description="Helical" evidence="7">
    <location>
        <begin position="21"/>
        <end position="41"/>
    </location>
</feature>
<feature type="transmembrane region" description="Helical" evidence="7">
    <location>
        <begin position="256"/>
        <end position="278"/>
    </location>
</feature>
<feature type="transmembrane region" description="Helical" evidence="7">
    <location>
        <begin position="340"/>
        <end position="366"/>
    </location>
</feature>
<evidence type="ECO:0000256" key="5">
    <source>
        <dbReference type="ARBA" id="ARBA00023004"/>
    </source>
</evidence>
<evidence type="ECO:0000259" key="8">
    <source>
        <dbReference type="PROSITE" id="PS51379"/>
    </source>
</evidence>
<dbReference type="PANTHER" id="PTHR30176">
    <property type="entry name" value="FERREDOXIN-TYPE PROTEIN NAPH"/>
    <property type="match status" value="1"/>
</dbReference>
<feature type="transmembrane region" description="Helical" evidence="7">
    <location>
        <begin position="313"/>
        <end position="334"/>
    </location>
</feature>
<accession>A0A150IX63</accession>
<gene>
    <name evidence="9" type="ORF">AMQ22_01629</name>
</gene>
<dbReference type="Pfam" id="PF12801">
    <property type="entry name" value="Fer4_5"/>
    <property type="match status" value="2"/>
</dbReference>
<keyword evidence="4" id="KW-0249">Electron transport</keyword>
<dbReference type="SUPFAM" id="SSF54862">
    <property type="entry name" value="4Fe-4S ferredoxins"/>
    <property type="match status" value="1"/>
</dbReference>
<dbReference type="InterPro" id="IPR051684">
    <property type="entry name" value="Electron_Trans/Redox"/>
</dbReference>
<sequence>MEYLFKRIDCFSISDSMVKTSIFIFTFFIISLISLNFVYSWDDCPFGETNSSCVYPGDCGKYIDTNNNRICDRSEPSPGTIQNRYPVTPKEITLPEIKGSTIKTMTLEEVAEAYSIDTKDLMNSLRINVSPKTKIENLRAYGITNSMVKQEAEALFLEYNKNIYGENTVINSSHTYEESESKNSLEKILKEDILVTLGLMILGTLYFFKLGRREIRYFALAISLIYLGFIRGGCLCVVGSLQQLSLYLIGAINGNYLYWLTLFFLPLGFSIIFGRIFCGYACPIGAWQQLLAGIGSNLTKFRMPQKLDKFLKYFKYIFAIVIVGIAMSTRYPFFQKIDPFSYLFAFNFTLYGIISIAIVSCASLLISRPFCRYICPYGAVMAIFSKFSLYKLKAKNGCKSCTLCDRVCETDAITKGIVDQSECIRCKKCIDSCKFSILK</sequence>
<evidence type="ECO:0000256" key="7">
    <source>
        <dbReference type="SAM" id="Phobius"/>
    </source>
</evidence>
<evidence type="ECO:0000313" key="9">
    <source>
        <dbReference type="EMBL" id="KYC49475.1"/>
    </source>
</evidence>
<dbReference type="Gene3D" id="3.30.70.20">
    <property type="match status" value="1"/>
</dbReference>